<protein>
    <submittedName>
        <fullName evidence="4">CBS domain-containing protein</fullName>
    </submittedName>
</protein>
<feature type="domain" description="CBS" evidence="3">
    <location>
        <begin position="95"/>
        <end position="153"/>
    </location>
</feature>
<dbReference type="EMBL" id="CP095073">
    <property type="protein sequence ID" value="UOQ43312.1"/>
    <property type="molecule type" value="Genomic_DNA"/>
</dbReference>
<dbReference type="RefSeq" id="WP_244708671.1">
    <property type="nucleotide sequence ID" value="NZ_CP095073.1"/>
</dbReference>
<dbReference type="SUPFAM" id="SSF54631">
    <property type="entry name" value="CBS-domain pair"/>
    <property type="match status" value="1"/>
</dbReference>
<sequence>MLVKEFMIHDVIHVHPQTSLKELLRILVKHRIGGVPVVNEKEELLGMVSDGDVIRYLSPKEEAVHDLFYTVYVEEGQTEKEVLAEKINDQVEEAMRTKHLYIIREDEEFEQAVRLFSQHHFKKLPVLNDSGVVTGVISRGDIIRNLSKMIIELN</sequence>
<dbReference type="Pfam" id="PF00571">
    <property type="entry name" value="CBS"/>
    <property type="match status" value="2"/>
</dbReference>
<dbReference type="InterPro" id="IPR046342">
    <property type="entry name" value="CBS_dom_sf"/>
</dbReference>
<evidence type="ECO:0000313" key="4">
    <source>
        <dbReference type="EMBL" id="UOQ43312.1"/>
    </source>
</evidence>
<dbReference type="Proteomes" id="UP000831787">
    <property type="component" value="Chromosome"/>
</dbReference>
<evidence type="ECO:0000313" key="5">
    <source>
        <dbReference type="Proteomes" id="UP000831787"/>
    </source>
</evidence>
<dbReference type="SMART" id="SM00116">
    <property type="entry name" value="CBS"/>
    <property type="match status" value="2"/>
</dbReference>
<name>A0ABY4EFT2_9BACI</name>
<organism evidence="4 5">
    <name type="scientific">Halobacillus salinarum</name>
    <dbReference type="NCBI Taxonomy" id="2932257"/>
    <lineage>
        <taxon>Bacteria</taxon>
        <taxon>Bacillati</taxon>
        <taxon>Bacillota</taxon>
        <taxon>Bacilli</taxon>
        <taxon>Bacillales</taxon>
        <taxon>Bacillaceae</taxon>
        <taxon>Halobacillus</taxon>
    </lineage>
</organism>
<accession>A0ABY4EFT2</accession>
<keyword evidence="5" id="KW-1185">Reference proteome</keyword>
<reference evidence="4 5" key="1">
    <citation type="submission" date="2022-04" db="EMBL/GenBank/DDBJ databases">
        <title>Halobacillus sp. isolated from saltern.</title>
        <authorList>
            <person name="Won M."/>
            <person name="Lee C.-M."/>
            <person name="Woen H.-Y."/>
            <person name="Kwon S.-W."/>
        </authorList>
    </citation>
    <scope>NUCLEOTIDE SEQUENCE [LARGE SCALE GENOMIC DNA]</scope>
    <source>
        <strain evidence="4 5">SSBR10-3</strain>
    </source>
</reference>
<keyword evidence="1" id="KW-0677">Repeat</keyword>
<dbReference type="InterPro" id="IPR051462">
    <property type="entry name" value="CBS_domain-containing"/>
</dbReference>
<evidence type="ECO:0000256" key="1">
    <source>
        <dbReference type="ARBA" id="ARBA00022737"/>
    </source>
</evidence>
<evidence type="ECO:0000259" key="3">
    <source>
        <dbReference type="PROSITE" id="PS51371"/>
    </source>
</evidence>
<gene>
    <name evidence="4" type="ORF">MUN89_15485</name>
</gene>
<proteinExistence type="predicted"/>
<dbReference type="PROSITE" id="PS51371">
    <property type="entry name" value="CBS"/>
    <property type="match status" value="2"/>
</dbReference>
<dbReference type="CDD" id="cd04586">
    <property type="entry name" value="CBS_pair_BON_assoc"/>
    <property type="match status" value="1"/>
</dbReference>
<dbReference type="PANTHER" id="PTHR48108:SF26">
    <property type="entry name" value="CBS DOMAIN-CONTAINING PROTEIN DDB_G0289609"/>
    <property type="match status" value="1"/>
</dbReference>
<evidence type="ECO:0000256" key="2">
    <source>
        <dbReference type="PROSITE-ProRule" id="PRU00703"/>
    </source>
</evidence>
<dbReference type="InterPro" id="IPR000644">
    <property type="entry name" value="CBS_dom"/>
</dbReference>
<keyword evidence="2" id="KW-0129">CBS domain</keyword>
<dbReference type="PANTHER" id="PTHR48108">
    <property type="entry name" value="CBS DOMAIN-CONTAINING PROTEIN CBSX2, CHLOROPLASTIC"/>
    <property type="match status" value="1"/>
</dbReference>
<feature type="domain" description="CBS" evidence="3">
    <location>
        <begin position="7"/>
        <end position="67"/>
    </location>
</feature>
<dbReference type="Gene3D" id="3.10.580.10">
    <property type="entry name" value="CBS-domain"/>
    <property type="match status" value="1"/>
</dbReference>